<feature type="region of interest" description="Disordered" evidence="1">
    <location>
        <begin position="627"/>
        <end position="657"/>
    </location>
</feature>
<keyword evidence="2" id="KW-1133">Transmembrane helix</keyword>
<organism evidence="5 6">
    <name type="scientific">Nocardioides lentus</name>
    <dbReference type="NCBI Taxonomy" id="338077"/>
    <lineage>
        <taxon>Bacteria</taxon>
        <taxon>Bacillati</taxon>
        <taxon>Actinomycetota</taxon>
        <taxon>Actinomycetes</taxon>
        <taxon>Propionibacteriales</taxon>
        <taxon>Nocardioidaceae</taxon>
        <taxon>Nocardioides</taxon>
    </lineage>
</organism>
<evidence type="ECO:0000313" key="6">
    <source>
        <dbReference type="Proteomes" id="UP001501612"/>
    </source>
</evidence>
<dbReference type="NCBIfam" id="TIGR01167">
    <property type="entry name" value="LPXTG_anchor"/>
    <property type="match status" value="1"/>
</dbReference>
<dbReference type="InterPro" id="IPR026395">
    <property type="entry name" value="CshA_fibril"/>
</dbReference>
<keyword evidence="6" id="KW-1185">Reference proteome</keyword>
<sequence length="687" mass="70554">MSGHLRLVRPWSGALAMVLLAAPAGLGVVAPAGATPDVPARCAAPTDDAPAAPATRPGSDGESVVVDVRGSRDGATADDLDTDAVVFARTGQPRGTVRVSPTWVEVPGQGTWTVDADSGDVVLSPGEGSEETVVFTPEKGYDARSDTDPPGSGSSPEVPAPALRASCGALGLPDAARTDQGVGVTLRPLDNDVPGAADDGERATFVGSTVRLDAGAGPEGVRATDDGLTVPGEGTWTVGAAGRTVTFAPADGFTGRTGAVRYRARDSAGHRLSSTLRVEVGVVAPSAKPDTARTAADTPVLLDVLTNDEPGVDAAPLDPDSLRLLDDAERVGELAVAGEGAWSVVDGELEYAPAADFAGTTERVRYSVADTNGTRATSTAQVAVAGAEGPEPEAVDPFAERDMVTAPFGEDEVRIPVLENDRPRTLLTTGKLFLRDSGAAEADVKTLPRVAGEGTWSVVNRELRFEPVQGFSGPATVVYRVYVGPLSDGVFAQSRVRLTVEDAVVPQPTEVTTPSDTPITTDVLEAFDVADGVEDALRPGTVTLFPTTVRVDGTPLKNAGDAAAGSKDVQREDVGRWQVGEDGQVTFTPRGGFVGRAAIDFRVRAAGSPKTFYTSRLAVEVTRPAVNTTTPVTSPPGTTTPYTSTTTTTTPAGTLPDTGGPTLLALVAGLALVGAGGVVVRRSRRTT</sequence>
<comment type="caution">
    <text evidence="5">The sequence shown here is derived from an EMBL/GenBank/DDBJ whole genome shotgun (WGS) entry which is preliminary data.</text>
</comment>
<feature type="signal peptide" evidence="3">
    <location>
        <begin position="1"/>
        <end position="34"/>
    </location>
</feature>
<feature type="domain" description="CshA" evidence="4">
    <location>
        <begin position="225"/>
        <end position="280"/>
    </location>
</feature>
<dbReference type="EMBL" id="BAAAMY010000005">
    <property type="protein sequence ID" value="GAA1923349.1"/>
    <property type="molecule type" value="Genomic_DNA"/>
</dbReference>
<feature type="compositionally biased region" description="Low complexity" evidence="1">
    <location>
        <begin position="628"/>
        <end position="657"/>
    </location>
</feature>
<keyword evidence="3" id="KW-0732">Signal</keyword>
<dbReference type="Pfam" id="PF19076">
    <property type="entry name" value="CshA_repeat"/>
    <property type="match status" value="1"/>
</dbReference>
<reference evidence="5 6" key="1">
    <citation type="journal article" date="2019" name="Int. J. Syst. Evol. Microbiol.">
        <title>The Global Catalogue of Microorganisms (GCM) 10K type strain sequencing project: providing services to taxonomists for standard genome sequencing and annotation.</title>
        <authorList>
            <consortium name="The Broad Institute Genomics Platform"/>
            <consortium name="The Broad Institute Genome Sequencing Center for Infectious Disease"/>
            <person name="Wu L."/>
            <person name="Ma J."/>
        </authorList>
    </citation>
    <scope>NUCLEOTIDE SEQUENCE [LARGE SCALE GENOMIC DNA]</scope>
    <source>
        <strain evidence="5 6">JCM 14046</strain>
    </source>
</reference>
<accession>A0ABN2PMI4</accession>
<evidence type="ECO:0000256" key="2">
    <source>
        <dbReference type="SAM" id="Phobius"/>
    </source>
</evidence>
<protein>
    <recommendedName>
        <fullName evidence="4">CshA domain-containing protein</fullName>
    </recommendedName>
</protein>
<evidence type="ECO:0000256" key="3">
    <source>
        <dbReference type="SAM" id="SignalP"/>
    </source>
</evidence>
<proteinExistence type="predicted"/>
<dbReference type="Pfam" id="PF17963">
    <property type="entry name" value="Big_9"/>
    <property type="match status" value="1"/>
</dbReference>
<gene>
    <name evidence="5" type="ORF">GCM10009737_26280</name>
</gene>
<feature type="chain" id="PRO_5045547462" description="CshA domain-containing protein" evidence="3">
    <location>
        <begin position="35"/>
        <end position="687"/>
    </location>
</feature>
<feature type="region of interest" description="Disordered" evidence="1">
    <location>
        <begin position="140"/>
        <end position="161"/>
    </location>
</feature>
<keyword evidence="2" id="KW-0472">Membrane</keyword>
<evidence type="ECO:0000259" key="4">
    <source>
        <dbReference type="Pfam" id="PF19076"/>
    </source>
</evidence>
<dbReference type="Proteomes" id="UP001501612">
    <property type="component" value="Unassembled WGS sequence"/>
</dbReference>
<dbReference type="RefSeq" id="WP_344007922.1">
    <property type="nucleotide sequence ID" value="NZ_BAAAMY010000005.1"/>
</dbReference>
<feature type="compositionally biased region" description="Low complexity" evidence="1">
    <location>
        <begin position="42"/>
        <end position="57"/>
    </location>
</feature>
<keyword evidence="2" id="KW-0812">Transmembrane</keyword>
<evidence type="ECO:0000256" key="1">
    <source>
        <dbReference type="SAM" id="MobiDB-lite"/>
    </source>
</evidence>
<feature type="region of interest" description="Disordered" evidence="1">
    <location>
        <begin position="42"/>
        <end position="65"/>
    </location>
</feature>
<name>A0ABN2PMI4_9ACTN</name>
<feature type="transmembrane region" description="Helical" evidence="2">
    <location>
        <begin position="663"/>
        <end position="680"/>
    </location>
</feature>
<evidence type="ECO:0000313" key="5">
    <source>
        <dbReference type="EMBL" id="GAA1923349.1"/>
    </source>
</evidence>